<reference evidence="2" key="1">
    <citation type="submission" date="2022-10" db="EMBL/GenBank/DDBJ databases">
        <authorList>
            <person name="Chen Y."/>
            <person name="Dougan E. K."/>
            <person name="Chan C."/>
            <person name="Rhodes N."/>
            <person name="Thang M."/>
        </authorList>
    </citation>
    <scope>NUCLEOTIDE SEQUENCE</scope>
</reference>
<evidence type="ECO:0000313" key="3">
    <source>
        <dbReference type="EMBL" id="CAL4778248.1"/>
    </source>
</evidence>
<dbReference type="EMBL" id="CAMXCT030001533">
    <property type="protein sequence ID" value="CAL4778248.1"/>
    <property type="molecule type" value="Genomic_DNA"/>
</dbReference>
<organism evidence="2">
    <name type="scientific">Cladocopium goreaui</name>
    <dbReference type="NCBI Taxonomy" id="2562237"/>
    <lineage>
        <taxon>Eukaryota</taxon>
        <taxon>Sar</taxon>
        <taxon>Alveolata</taxon>
        <taxon>Dinophyceae</taxon>
        <taxon>Suessiales</taxon>
        <taxon>Symbiodiniaceae</taxon>
        <taxon>Cladocopium</taxon>
    </lineage>
</organism>
<protein>
    <submittedName>
        <fullName evidence="2">Uncharacterized protein</fullName>
    </submittedName>
</protein>
<accession>A0A9P1FWQ7</accession>
<evidence type="ECO:0000313" key="4">
    <source>
        <dbReference type="Proteomes" id="UP001152797"/>
    </source>
</evidence>
<dbReference type="EMBL" id="CAMXCT010001533">
    <property type="protein sequence ID" value="CAI3990936.1"/>
    <property type="molecule type" value="Genomic_DNA"/>
</dbReference>
<feature type="region of interest" description="Disordered" evidence="1">
    <location>
        <begin position="407"/>
        <end position="429"/>
    </location>
</feature>
<dbReference type="EMBL" id="CAMXCT020001533">
    <property type="protein sequence ID" value="CAL1144311.1"/>
    <property type="molecule type" value="Genomic_DNA"/>
</dbReference>
<dbReference type="Proteomes" id="UP001152797">
    <property type="component" value="Unassembled WGS sequence"/>
</dbReference>
<proteinExistence type="predicted"/>
<dbReference type="SUPFAM" id="SSF47823">
    <property type="entry name" value="lambda integrase-like, N-terminal domain"/>
    <property type="match status" value="1"/>
</dbReference>
<keyword evidence="4" id="KW-1185">Reference proteome</keyword>
<reference evidence="3 4" key="2">
    <citation type="submission" date="2024-05" db="EMBL/GenBank/DDBJ databases">
        <authorList>
            <person name="Chen Y."/>
            <person name="Shah S."/>
            <person name="Dougan E. K."/>
            <person name="Thang M."/>
            <person name="Chan C."/>
        </authorList>
    </citation>
    <scope>NUCLEOTIDE SEQUENCE [LARGE SCALE GENOMIC DNA]</scope>
</reference>
<sequence>MYALHQQLRTQHQFDWLQLLKQAGSYSELIKSTQDSPNQEAHLIKIVAIFAPSTLAAYLKSWSLWVEFCHCHQVCPYSPPTVFLADFLQVSSKRSSLGVATAQSRALTWVAKYAGFQALLSAIQAPITRAYTIPSEISVRKEAAPLPLSFVVYLESCILKELGTAADRLLMGSLLVLIWSSLRWSDALWVTPSALTEDVDVIRGIAARTKTTSRGMPFAFVKSGLLATSAQVTWSTKWLNLVRQALQRTSEIFPDFTPDFLIPMCGPSVDHPMFTAPMPRAHGVLLLRRLLLEANKDASVLSIGVHSPKVTLLSWARQIGASEEARMAQGHHRQSGARSNVALYGRDDVHPAVQLQHQIIQRIASGFRPVIPLLRGGAKPVLDKPVSVAPPTEDATPLAQTQLCLPHSDDLADTDSGESETGLAPDVQDEMEVPVIQAASADCLFLLNTASTIAHVAAVCDESDPYRVVTVDAGEVRKSFKFACNVRRAAWDAEIVPAETFPAKFRCQLITMTDFAKLEAMVDSALPFVRDWASDEHRRAHLEICLAGCAAVARHLASRFHWTLISVLCSLAAKVLITQEEAQSDLAPSGWITDRTHPCSVVTFTLSLPVEQAHLLVFQLSGALSVVTEWGQSRSPLLTPEDHLVFRHLRSMLFDLITAARLGAGGRATDQLMDELPNFGQPAPQE</sequence>
<gene>
    <name evidence="2" type="ORF">C1SCF055_LOCUS17884</name>
</gene>
<comment type="caution">
    <text evidence="2">The sequence shown here is derived from an EMBL/GenBank/DDBJ whole genome shotgun (WGS) entry which is preliminary data.</text>
</comment>
<evidence type="ECO:0000256" key="1">
    <source>
        <dbReference type="SAM" id="MobiDB-lite"/>
    </source>
</evidence>
<evidence type="ECO:0000313" key="2">
    <source>
        <dbReference type="EMBL" id="CAI3990936.1"/>
    </source>
</evidence>
<name>A0A9P1FWQ7_9DINO</name>
<dbReference type="AlphaFoldDB" id="A0A9P1FWQ7"/>